<reference evidence="2 3" key="1">
    <citation type="submission" date="2019-05" db="EMBL/GenBank/DDBJ databases">
        <authorList>
            <person name="Pankratov T."/>
            <person name="Grouzdev D."/>
        </authorList>
    </citation>
    <scope>NUCLEOTIDE SEQUENCE [LARGE SCALE GENOMIC DNA]</scope>
    <source>
        <strain evidence="2 3">KEBCLARHB70R</strain>
    </source>
</reference>
<dbReference type="AlphaFoldDB" id="A0A5R9JA20"/>
<dbReference type="Pfam" id="PF01370">
    <property type="entry name" value="Epimerase"/>
    <property type="match status" value="1"/>
</dbReference>
<dbReference type="Gene3D" id="3.40.50.720">
    <property type="entry name" value="NAD(P)-binding Rossmann-like Domain"/>
    <property type="match status" value="1"/>
</dbReference>
<dbReference type="PANTHER" id="PTHR43245">
    <property type="entry name" value="BIFUNCTIONAL POLYMYXIN RESISTANCE PROTEIN ARNA"/>
    <property type="match status" value="1"/>
</dbReference>
<dbReference type="EMBL" id="VCDI01000001">
    <property type="protein sequence ID" value="TLU74412.1"/>
    <property type="molecule type" value="Genomic_DNA"/>
</dbReference>
<dbReference type="InterPro" id="IPR001509">
    <property type="entry name" value="Epimerase_deHydtase"/>
</dbReference>
<feature type="domain" description="NAD-dependent epimerase/dehydratase" evidence="1">
    <location>
        <begin position="3"/>
        <end position="236"/>
    </location>
</feature>
<dbReference type="SUPFAM" id="SSF51735">
    <property type="entry name" value="NAD(P)-binding Rossmann-fold domains"/>
    <property type="match status" value="1"/>
</dbReference>
<protein>
    <submittedName>
        <fullName evidence="2">SDR family oxidoreductase</fullName>
    </submittedName>
</protein>
<organism evidence="2 3">
    <name type="scientific">Lichenicoccus roseus</name>
    <dbReference type="NCBI Taxonomy" id="2683649"/>
    <lineage>
        <taxon>Bacteria</taxon>
        <taxon>Pseudomonadati</taxon>
        <taxon>Pseudomonadota</taxon>
        <taxon>Alphaproteobacteria</taxon>
        <taxon>Acetobacterales</taxon>
        <taxon>Acetobacteraceae</taxon>
        <taxon>Lichenicoccus</taxon>
    </lineage>
</organism>
<sequence>MKVLVTGHRGYIGCALVPLLQQAGHEVVGLDSDLYRRCTFSGAMADVVSIDRDIRDVVPADLEGGYGAVLHLAGLSNDPLGNLDPDLTIAINHEATVRLARLARDAGIPRFVFSSSCSLYGAAGDNFVDETAEANPITPYGAAKIMSEHALTELANDDFSPTFLRNATAYGFSQRVRFDLVVNNLTAWALTTGRVLMKSDGTPWRPIVHIEDISRAFLSVMEAPREVVHLQAFNVGRNDENYRISEIADAVRELVPGCRIDFEEGAGPDARCYRVDCSKIARMVPAFQPQWTVRTGIVQLRDAYIAAGLKQEWFEGPKFSRIAHLRALLADHDLDGKLRWSTAASAANRQDERVPA</sequence>
<proteinExistence type="predicted"/>
<dbReference type="InterPro" id="IPR036291">
    <property type="entry name" value="NAD(P)-bd_dom_sf"/>
</dbReference>
<comment type="caution">
    <text evidence="2">The sequence shown here is derived from an EMBL/GenBank/DDBJ whole genome shotgun (WGS) entry which is preliminary data.</text>
</comment>
<evidence type="ECO:0000259" key="1">
    <source>
        <dbReference type="Pfam" id="PF01370"/>
    </source>
</evidence>
<dbReference type="InterPro" id="IPR050177">
    <property type="entry name" value="Lipid_A_modif_metabolic_enz"/>
</dbReference>
<evidence type="ECO:0000313" key="3">
    <source>
        <dbReference type="Proteomes" id="UP000305654"/>
    </source>
</evidence>
<dbReference type="PANTHER" id="PTHR43245:SF23">
    <property type="entry name" value="NAD(P)-BINDING DOMAIN-CONTAINING PROTEIN"/>
    <property type="match status" value="1"/>
</dbReference>
<dbReference type="RefSeq" id="WP_138324663.1">
    <property type="nucleotide sequence ID" value="NZ_VCDI01000001.1"/>
</dbReference>
<name>A0A5R9JA20_9PROT</name>
<evidence type="ECO:0000313" key="2">
    <source>
        <dbReference type="EMBL" id="TLU74412.1"/>
    </source>
</evidence>
<dbReference type="OrthoDB" id="9795501at2"/>
<keyword evidence="3" id="KW-1185">Reference proteome</keyword>
<accession>A0A5R9JA20</accession>
<dbReference type="CDD" id="cd08946">
    <property type="entry name" value="SDR_e"/>
    <property type="match status" value="1"/>
</dbReference>
<dbReference type="Proteomes" id="UP000305654">
    <property type="component" value="Unassembled WGS sequence"/>
</dbReference>
<gene>
    <name evidence="2" type="ORF">FE263_04300</name>
</gene>